<dbReference type="Proteomes" id="UP000240493">
    <property type="component" value="Unassembled WGS sequence"/>
</dbReference>
<dbReference type="PANTHER" id="PTHR24287:SF18">
    <property type="entry name" value="CYTOCHROME P450 MONOOXYGENASE APDE-RELATED"/>
    <property type="match status" value="1"/>
</dbReference>
<keyword evidence="10 12" id="KW-0472">Membrane</keyword>
<sequence>MLQDIFTLQEWSTLQLIFGLATALLLAKSFFNAIYAENSFKYAESKLHGAVAPKLTPSHGIFGWRDLSALFNPKQLFPITTLPSRHDMYGDTFATRYLNKEILFTSNPLNIKELLTNRHGYFDTTEMRQRGLSEINWHPFSNDRHFDMHRLVVGYIAKNIKDLSAKIDHLIIQSLADICNESFPVSKKKEIEITELSNQIVIHFINYMALGEEKELELVGNSDARPAFISHFISFFRPLLSGLGMTVFMPPYIVSLLFPSIAKKKQITRKLFLSMAGMVGLQNKDQATHSLGSTFANHFQQETITSDQLFNFYAAATQGTLGSMQIGLALLAQNQAAQDKLRRIVRSTFPSTESITEQALLQCQYLQWIINEALRLHPVVSLTTRIALRDCTLPAGGGPNHSQPVIVRKGQQIIASYTHLHRRQDVWGPDSNNFVPERWNEENSKTFLPFAYGPSTCPGSRIGRLTTSIWLVRLMQQFDSIESCMNETDSNREPKLRMGYTVTLTLKKTRLMFTHRSN</sequence>
<evidence type="ECO:0000313" key="13">
    <source>
        <dbReference type="EMBL" id="PTB34788.1"/>
    </source>
</evidence>
<dbReference type="SUPFAM" id="SSF48264">
    <property type="entry name" value="Cytochrome P450"/>
    <property type="match status" value="1"/>
</dbReference>
<protein>
    <recommendedName>
        <fullName evidence="15">Cytochrome P450</fullName>
    </recommendedName>
</protein>
<comment type="cofactor">
    <cofactor evidence="1 11">
        <name>heme</name>
        <dbReference type="ChEBI" id="CHEBI:30413"/>
    </cofactor>
</comment>
<dbReference type="Pfam" id="PF00067">
    <property type="entry name" value="p450"/>
    <property type="match status" value="1"/>
</dbReference>
<dbReference type="InterPro" id="IPR002401">
    <property type="entry name" value="Cyt_P450_E_grp-I"/>
</dbReference>
<evidence type="ECO:0000256" key="4">
    <source>
        <dbReference type="ARBA" id="ARBA00022692"/>
    </source>
</evidence>
<keyword evidence="8 11" id="KW-0408">Iron</keyword>
<dbReference type="EMBL" id="KZ679298">
    <property type="protein sequence ID" value="PTB34788.1"/>
    <property type="molecule type" value="Genomic_DNA"/>
</dbReference>
<feature type="transmembrane region" description="Helical" evidence="12">
    <location>
        <begin position="239"/>
        <end position="262"/>
    </location>
</feature>
<dbReference type="GO" id="GO:0016020">
    <property type="term" value="C:membrane"/>
    <property type="evidence" value="ECO:0007669"/>
    <property type="project" value="UniProtKB-SubCell"/>
</dbReference>
<keyword evidence="4 12" id="KW-0812">Transmembrane</keyword>
<evidence type="ECO:0000256" key="10">
    <source>
        <dbReference type="ARBA" id="ARBA00023136"/>
    </source>
</evidence>
<evidence type="ECO:0000256" key="11">
    <source>
        <dbReference type="PIRSR" id="PIRSR602401-1"/>
    </source>
</evidence>
<keyword evidence="14" id="KW-1185">Reference proteome</keyword>
<keyword evidence="7" id="KW-0560">Oxidoreductase</keyword>
<dbReference type="InterPro" id="IPR036396">
    <property type="entry name" value="Cyt_P450_sf"/>
</dbReference>
<dbReference type="PRINTS" id="PR00463">
    <property type="entry name" value="EP450I"/>
</dbReference>
<evidence type="ECO:0000256" key="1">
    <source>
        <dbReference type="ARBA" id="ARBA00001971"/>
    </source>
</evidence>
<accession>A0A2T3YQE0</accession>
<keyword evidence="6 12" id="KW-1133">Transmembrane helix</keyword>
<dbReference type="InterPro" id="IPR001128">
    <property type="entry name" value="Cyt_P450"/>
</dbReference>
<evidence type="ECO:0000313" key="14">
    <source>
        <dbReference type="Proteomes" id="UP000240493"/>
    </source>
</evidence>
<dbReference type="AlphaFoldDB" id="A0A2T3YQE0"/>
<keyword evidence="9" id="KW-0503">Monooxygenase</keyword>
<dbReference type="InterPro" id="IPR047146">
    <property type="entry name" value="Cyt_P450_E_CYP52_fungi"/>
</dbReference>
<dbReference type="Gene3D" id="1.10.630.10">
    <property type="entry name" value="Cytochrome P450"/>
    <property type="match status" value="1"/>
</dbReference>
<evidence type="ECO:0000256" key="5">
    <source>
        <dbReference type="ARBA" id="ARBA00022723"/>
    </source>
</evidence>
<evidence type="ECO:0000256" key="9">
    <source>
        <dbReference type="ARBA" id="ARBA00023033"/>
    </source>
</evidence>
<keyword evidence="11" id="KW-0349">Heme</keyword>
<evidence type="ECO:0000256" key="2">
    <source>
        <dbReference type="ARBA" id="ARBA00004167"/>
    </source>
</evidence>
<dbReference type="PANTHER" id="PTHR24287">
    <property type="entry name" value="P450, PUTATIVE (EUROFUNG)-RELATED"/>
    <property type="match status" value="1"/>
</dbReference>
<evidence type="ECO:0000256" key="3">
    <source>
        <dbReference type="ARBA" id="ARBA00010617"/>
    </source>
</evidence>
<proteinExistence type="inferred from homology"/>
<reference evidence="13 14" key="1">
    <citation type="submission" date="2016-07" db="EMBL/GenBank/DDBJ databases">
        <title>Multiple horizontal gene transfer events from other fungi enriched the ability of initially mycotrophic Trichoderma (Ascomycota) to feed on dead plant biomass.</title>
        <authorList>
            <consortium name="DOE Joint Genome Institute"/>
            <person name="Aerts A."/>
            <person name="Atanasova L."/>
            <person name="Chenthamara K."/>
            <person name="Zhang J."/>
            <person name="Grujic M."/>
            <person name="Henrissat B."/>
            <person name="Kuo A."/>
            <person name="Salamov A."/>
            <person name="Lipzen A."/>
            <person name="Labutti K."/>
            <person name="Barry K."/>
            <person name="Miao Y."/>
            <person name="Rahimi M.J."/>
            <person name="Shen Q."/>
            <person name="Grigoriev I.V."/>
            <person name="Kubicek C.P."/>
            <person name="Druzhinina I.S."/>
        </authorList>
    </citation>
    <scope>NUCLEOTIDE SEQUENCE [LARGE SCALE GENOMIC DNA]</scope>
    <source>
        <strain evidence="13 14">CBS 433.97</strain>
    </source>
</reference>
<comment type="subcellular location">
    <subcellularLocation>
        <location evidence="2">Membrane</location>
        <topology evidence="2">Single-pass membrane protein</topology>
    </subcellularLocation>
</comment>
<dbReference type="GO" id="GO:0005506">
    <property type="term" value="F:iron ion binding"/>
    <property type="evidence" value="ECO:0007669"/>
    <property type="project" value="InterPro"/>
</dbReference>
<dbReference type="GO" id="GO:0020037">
    <property type="term" value="F:heme binding"/>
    <property type="evidence" value="ECO:0007669"/>
    <property type="project" value="InterPro"/>
</dbReference>
<dbReference type="OrthoDB" id="1470350at2759"/>
<comment type="similarity">
    <text evidence="3">Belongs to the cytochrome P450 family.</text>
</comment>
<gene>
    <name evidence="13" type="ORF">M441DRAFT_63192</name>
</gene>
<evidence type="ECO:0000256" key="12">
    <source>
        <dbReference type="SAM" id="Phobius"/>
    </source>
</evidence>
<dbReference type="GO" id="GO:0004497">
    <property type="term" value="F:monooxygenase activity"/>
    <property type="evidence" value="ECO:0007669"/>
    <property type="project" value="UniProtKB-KW"/>
</dbReference>
<dbReference type="STRING" id="1042311.A0A2T3YQE0"/>
<evidence type="ECO:0000256" key="6">
    <source>
        <dbReference type="ARBA" id="ARBA00022989"/>
    </source>
</evidence>
<name>A0A2T3YQE0_TRIA4</name>
<feature type="binding site" description="axial binding residue" evidence="11">
    <location>
        <position position="457"/>
    </location>
    <ligand>
        <name>heme</name>
        <dbReference type="ChEBI" id="CHEBI:30413"/>
    </ligand>
    <ligandPart>
        <name>Fe</name>
        <dbReference type="ChEBI" id="CHEBI:18248"/>
    </ligandPart>
</feature>
<keyword evidence="5 11" id="KW-0479">Metal-binding</keyword>
<evidence type="ECO:0000256" key="8">
    <source>
        <dbReference type="ARBA" id="ARBA00023004"/>
    </source>
</evidence>
<evidence type="ECO:0008006" key="15">
    <source>
        <dbReference type="Google" id="ProtNLM"/>
    </source>
</evidence>
<dbReference type="GO" id="GO:0016705">
    <property type="term" value="F:oxidoreductase activity, acting on paired donors, with incorporation or reduction of molecular oxygen"/>
    <property type="evidence" value="ECO:0007669"/>
    <property type="project" value="InterPro"/>
</dbReference>
<organism evidence="13 14">
    <name type="scientific">Trichoderma asperellum (strain ATCC 204424 / CBS 433.97 / NBRC 101777)</name>
    <dbReference type="NCBI Taxonomy" id="1042311"/>
    <lineage>
        <taxon>Eukaryota</taxon>
        <taxon>Fungi</taxon>
        <taxon>Dikarya</taxon>
        <taxon>Ascomycota</taxon>
        <taxon>Pezizomycotina</taxon>
        <taxon>Sordariomycetes</taxon>
        <taxon>Hypocreomycetidae</taxon>
        <taxon>Hypocreales</taxon>
        <taxon>Hypocreaceae</taxon>
        <taxon>Trichoderma</taxon>
    </lineage>
</organism>
<evidence type="ECO:0000256" key="7">
    <source>
        <dbReference type="ARBA" id="ARBA00023002"/>
    </source>
</evidence>